<dbReference type="OrthoDB" id="9181653at2"/>
<dbReference type="EMBL" id="SPVG01000199">
    <property type="protein sequence ID" value="TFW17708.1"/>
    <property type="molecule type" value="Genomic_DNA"/>
</dbReference>
<dbReference type="AlphaFoldDB" id="A0A4Y9SDA6"/>
<reference evidence="1 2" key="1">
    <citation type="submission" date="2019-03" db="EMBL/GenBank/DDBJ databases">
        <title>Draft Genome Sequence of Duganella callidus sp. nov., a Novel Duganella Species Isolated from Cultivated Soil.</title>
        <authorList>
            <person name="Raths R."/>
            <person name="Peta V."/>
            <person name="Bucking H."/>
        </authorList>
    </citation>
    <scope>NUCLEOTIDE SEQUENCE [LARGE SCALE GENOMIC DNA]</scope>
    <source>
        <strain evidence="1 2">DN04</strain>
    </source>
</reference>
<dbReference type="RefSeq" id="WP_135203312.1">
    <property type="nucleotide sequence ID" value="NZ_SPVG01000199.1"/>
</dbReference>
<gene>
    <name evidence="1" type="ORF">E4L98_20040</name>
</gene>
<name>A0A4Y9SDA6_9BURK</name>
<evidence type="ECO:0000313" key="1">
    <source>
        <dbReference type="EMBL" id="TFW17708.1"/>
    </source>
</evidence>
<keyword evidence="2" id="KW-1185">Reference proteome</keyword>
<accession>A0A4Y9SDA6</accession>
<evidence type="ECO:0000313" key="2">
    <source>
        <dbReference type="Proteomes" id="UP000297729"/>
    </source>
</evidence>
<protein>
    <submittedName>
        <fullName evidence="1">Uncharacterized protein</fullName>
    </submittedName>
</protein>
<sequence length="180" mass="19791">MIAVDIFADMYGLDDTQRERSHRVAGASKSLFMMARSGASAASPMIFVDAALATLDAVGAYARYRQAKEVTAQLNAEADKLGALLGELHKQLKVKAAVAEVQFTQALHSLRLRLQQQTLEIELSQERFSSFSRQVKLLGQAIAKQRLNAAPNCLPLLQLEAAYYQLVDAQLQTALDLIKE</sequence>
<dbReference type="Proteomes" id="UP000297729">
    <property type="component" value="Unassembled WGS sequence"/>
</dbReference>
<comment type="caution">
    <text evidence="1">The sequence shown here is derived from an EMBL/GenBank/DDBJ whole genome shotgun (WGS) entry which is preliminary data.</text>
</comment>
<organism evidence="1 2">
    <name type="scientific">Duganella callida</name>
    <dbReference type="NCBI Taxonomy" id="2561932"/>
    <lineage>
        <taxon>Bacteria</taxon>
        <taxon>Pseudomonadati</taxon>
        <taxon>Pseudomonadota</taxon>
        <taxon>Betaproteobacteria</taxon>
        <taxon>Burkholderiales</taxon>
        <taxon>Oxalobacteraceae</taxon>
        <taxon>Telluria group</taxon>
        <taxon>Duganella</taxon>
    </lineage>
</organism>
<proteinExistence type="predicted"/>